<gene>
    <name evidence="1" type="ORF">EZV62_019496</name>
</gene>
<evidence type="ECO:0000313" key="1">
    <source>
        <dbReference type="EMBL" id="TXG54240.1"/>
    </source>
</evidence>
<reference evidence="2" key="1">
    <citation type="journal article" date="2019" name="Gigascience">
        <title>De novo genome assembly of the endangered Acer yangbiense, a plant species with extremely small populations endemic to Yunnan Province, China.</title>
        <authorList>
            <person name="Yang J."/>
            <person name="Wariss H.M."/>
            <person name="Tao L."/>
            <person name="Zhang R."/>
            <person name="Yun Q."/>
            <person name="Hollingsworth P."/>
            <person name="Dao Z."/>
            <person name="Luo G."/>
            <person name="Guo H."/>
            <person name="Ma Y."/>
            <person name="Sun W."/>
        </authorList>
    </citation>
    <scope>NUCLEOTIDE SEQUENCE [LARGE SCALE GENOMIC DNA]</scope>
    <source>
        <strain evidence="2">cv. Malutang</strain>
    </source>
</reference>
<dbReference type="EMBL" id="VAHF01000009">
    <property type="protein sequence ID" value="TXG54240.1"/>
    <property type="molecule type" value="Genomic_DNA"/>
</dbReference>
<keyword evidence="2" id="KW-1185">Reference proteome</keyword>
<evidence type="ECO:0000313" key="2">
    <source>
        <dbReference type="Proteomes" id="UP000323000"/>
    </source>
</evidence>
<organism evidence="1 2">
    <name type="scientific">Acer yangbiense</name>
    <dbReference type="NCBI Taxonomy" id="1000413"/>
    <lineage>
        <taxon>Eukaryota</taxon>
        <taxon>Viridiplantae</taxon>
        <taxon>Streptophyta</taxon>
        <taxon>Embryophyta</taxon>
        <taxon>Tracheophyta</taxon>
        <taxon>Spermatophyta</taxon>
        <taxon>Magnoliopsida</taxon>
        <taxon>eudicotyledons</taxon>
        <taxon>Gunneridae</taxon>
        <taxon>Pentapetalae</taxon>
        <taxon>rosids</taxon>
        <taxon>malvids</taxon>
        <taxon>Sapindales</taxon>
        <taxon>Sapindaceae</taxon>
        <taxon>Hippocastanoideae</taxon>
        <taxon>Acereae</taxon>
        <taxon>Acer</taxon>
    </lineage>
</organism>
<accession>A0A5C7HB20</accession>
<comment type="caution">
    <text evidence="1">The sequence shown here is derived from an EMBL/GenBank/DDBJ whole genome shotgun (WGS) entry which is preliminary data.</text>
</comment>
<dbReference type="Proteomes" id="UP000323000">
    <property type="component" value="Chromosome 9"/>
</dbReference>
<sequence length="219" mass="23744">MAVNMRSVALSAAIATMFFNTMTNWTSIHKLFMETKELLESRATKKADGGNVDGVVSDDEVEGVEKVDVIKADGVNIIVIVDDARSDGNGGEAKGEEEDGVIEGEVIIDDIGSHGIDHLEEINNLKKQFSNEFEMKDLSAAKQILGMRISKDEKRGILQLSQVEFWCRDKLDGGVIGAESDKEADEGNVDDVVFDNEAEGVEEAGVIEVDGVDVIVIVK</sequence>
<protein>
    <submittedName>
        <fullName evidence="1">Uncharacterized protein</fullName>
    </submittedName>
</protein>
<dbReference type="AlphaFoldDB" id="A0A5C7HB20"/>
<proteinExistence type="predicted"/>
<name>A0A5C7HB20_9ROSI</name>